<keyword evidence="2" id="KW-0812">Transmembrane</keyword>
<evidence type="ECO:0000256" key="2">
    <source>
        <dbReference type="SAM" id="Phobius"/>
    </source>
</evidence>
<proteinExistence type="predicted"/>
<name>A0A6C0FAB5_9ZZZZ</name>
<dbReference type="AlphaFoldDB" id="A0A6C0FAB5"/>
<accession>A0A6C0FAB5</accession>
<feature type="coiled-coil region" evidence="1">
    <location>
        <begin position="199"/>
        <end position="226"/>
    </location>
</feature>
<feature type="transmembrane region" description="Helical" evidence="2">
    <location>
        <begin position="12"/>
        <end position="29"/>
    </location>
</feature>
<reference evidence="3" key="1">
    <citation type="journal article" date="2020" name="Nature">
        <title>Giant virus diversity and host interactions through global metagenomics.</title>
        <authorList>
            <person name="Schulz F."/>
            <person name="Roux S."/>
            <person name="Paez-Espino D."/>
            <person name="Jungbluth S."/>
            <person name="Walsh D.A."/>
            <person name="Denef V.J."/>
            <person name="McMahon K.D."/>
            <person name="Konstantinidis K.T."/>
            <person name="Eloe-Fadrosh E.A."/>
            <person name="Kyrpides N.C."/>
            <person name="Woyke T."/>
        </authorList>
    </citation>
    <scope>NUCLEOTIDE SEQUENCE</scope>
    <source>
        <strain evidence="3">GVMAG-S-ERX556106-38</strain>
    </source>
</reference>
<dbReference type="EMBL" id="MN738834">
    <property type="protein sequence ID" value="QHT38806.1"/>
    <property type="molecule type" value="Genomic_DNA"/>
</dbReference>
<keyword evidence="1" id="KW-0175">Coiled coil</keyword>
<organism evidence="3">
    <name type="scientific">viral metagenome</name>
    <dbReference type="NCBI Taxonomy" id="1070528"/>
    <lineage>
        <taxon>unclassified sequences</taxon>
        <taxon>metagenomes</taxon>
        <taxon>organismal metagenomes</taxon>
    </lineage>
</organism>
<keyword evidence="2" id="KW-1133">Transmembrane helix</keyword>
<keyword evidence="2" id="KW-0472">Membrane</keyword>
<evidence type="ECO:0000313" key="3">
    <source>
        <dbReference type="EMBL" id="QHT38806.1"/>
    </source>
</evidence>
<protein>
    <submittedName>
        <fullName evidence="3">Uncharacterized protein</fullName>
    </submittedName>
</protein>
<sequence>MAKIEKMCTKTMFVITTIMLSLVVLIAYLKKIKNTEGMSSGASQGNSGNAVFHNSRNSANESAKYSALGNEQQPSQKQYSLIQGREKTYYKDYFTEETQIAKLKAEIQDMEKSTSGYSSELAELRKQLKNIAKKYDAAHASSIKSAADTTLAMEKYETYKRHYVTYKKQPSAAEAKLKASGKALSLAKAHAIASAKESHSKQNELLTKAEMQLKKVEEDLSKKDETLKGLITSSQKGKHETEHVILGKHAALARIYKHIAAGREREEVNRMNQLNSIPVAASQSTLMDRMMRGSNVGTMMQGVSLGNDDNVTLFRMGETNSYILVDTDNYGPSSTNFQQNPNQTIGPQSLGLGNMNVNVKMTHKLSPELNSQLNQGITTMNQTVN</sequence>
<evidence type="ECO:0000256" key="1">
    <source>
        <dbReference type="SAM" id="Coils"/>
    </source>
</evidence>
<feature type="coiled-coil region" evidence="1">
    <location>
        <begin position="93"/>
        <end position="141"/>
    </location>
</feature>